<accession>A0A919D631</accession>
<evidence type="ECO:0008006" key="3">
    <source>
        <dbReference type="Google" id="ProtNLM"/>
    </source>
</evidence>
<comment type="caution">
    <text evidence="1">The sequence shown here is derived from an EMBL/GenBank/DDBJ whole genome shotgun (WGS) entry which is preliminary data.</text>
</comment>
<keyword evidence="2" id="KW-1185">Reference proteome</keyword>
<reference evidence="1" key="1">
    <citation type="journal article" date="2014" name="Int. J. Syst. Evol. Microbiol.">
        <title>Complete genome sequence of Corynebacterium casei LMG S-19264T (=DSM 44701T), isolated from a smear-ripened cheese.</title>
        <authorList>
            <consortium name="US DOE Joint Genome Institute (JGI-PGF)"/>
            <person name="Walter F."/>
            <person name="Albersmeier A."/>
            <person name="Kalinowski J."/>
            <person name="Ruckert C."/>
        </authorList>
    </citation>
    <scope>NUCLEOTIDE SEQUENCE</scope>
    <source>
        <strain evidence="1">JCM 4714</strain>
    </source>
</reference>
<sequence>MGRWEGARELLASTGTDWDRRIFRLQVLARVGMQLTFADTWAQAEPRSPHALALLAHVLALRSMANGRGQGRNEAMEQAWAVCADAAEAMPSDPSPHIVMLALMRFHSPHRDREWRATVRHVWGQVMQRDPWNREAHHELLTYMFPSWHGVGGEMFHWAQERCAHAPRGLPLHTLPLVALAESHRLRMEQEGHRYGLTVHPWTDNPSTRQAWENWWAYRAPGRPHAAFHEDANYLAHALCFANQHREAAEVFDAIGPYATDVPWSYCGDAQTLFTRHCTWAVKASAP</sequence>
<evidence type="ECO:0000313" key="2">
    <source>
        <dbReference type="Proteomes" id="UP000655443"/>
    </source>
</evidence>
<name>A0A919D631_9ACTN</name>
<gene>
    <name evidence="1" type="ORF">GCM10010339_70620</name>
</gene>
<dbReference type="Proteomes" id="UP000655443">
    <property type="component" value="Unassembled WGS sequence"/>
</dbReference>
<protein>
    <recommendedName>
        <fullName evidence="3">DUF4034 domain-containing protein</fullName>
    </recommendedName>
</protein>
<evidence type="ECO:0000313" key="1">
    <source>
        <dbReference type="EMBL" id="GHE11351.1"/>
    </source>
</evidence>
<organism evidence="1 2">
    <name type="scientific">Streptomyces alanosinicus</name>
    <dbReference type="NCBI Taxonomy" id="68171"/>
    <lineage>
        <taxon>Bacteria</taxon>
        <taxon>Bacillati</taxon>
        <taxon>Actinomycetota</taxon>
        <taxon>Actinomycetes</taxon>
        <taxon>Kitasatosporales</taxon>
        <taxon>Streptomycetaceae</taxon>
        <taxon>Streptomyces</taxon>
    </lineage>
</organism>
<proteinExistence type="predicted"/>
<reference evidence="1" key="2">
    <citation type="submission" date="2020-09" db="EMBL/GenBank/DDBJ databases">
        <authorList>
            <person name="Sun Q."/>
            <person name="Ohkuma M."/>
        </authorList>
    </citation>
    <scope>NUCLEOTIDE SEQUENCE</scope>
    <source>
        <strain evidence="1">JCM 4714</strain>
    </source>
</reference>
<dbReference type="AlphaFoldDB" id="A0A919D631"/>
<dbReference type="EMBL" id="BMVG01000028">
    <property type="protein sequence ID" value="GHE11351.1"/>
    <property type="molecule type" value="Genomic_DNA"/>
</dbReference>